<gene>
    <name evidence="4" type="ORF">FCC1311_089082</name>
</gene>
<protein>
    <submittedName>
        <fullName evidence="4">F-box only protein 9</fullName>
    </submittedName>
</protein>
<evidence type="ECO:0000256" key="2">
    <source>
        <dbReference type="SAM" id="MobiDB-lite"/>
    </source>
</evidence>
<evidence type="ECO:0000313" key="4">
    <source>
        <dbReference type="EMBL" id="GBG32683.1"/>
    </source>
</evidence>
<sequence length="512" mass="57834">MSSKTPSLARALEEYQESEALRIAGLDADGATAAEASNRASGPSAGPRSAHRADVEPRSTQTTTYAPRPAGGERLRAVEDEADLETLVANGMRGDTDTHEESPEMVLEQLGARNVLVDQFSSALRRPEDDEANNWHEEGATDNLLPRFWLRKGLPLRRTQQPKQEQEKDGKTQRQAKSSPASSRGVVVVEDDDDEEEEPADLGDGFRDLPADIVLRILYFLDEDALDLMRVCNPAWEEELRAEALWRQFCERIFVPPAFRPVRTVETSNGAIVPAKFMSWEKVRRLRPRVRPETGVYILKSTYIRTAGPRTLWSPEDYKAVLEMRHYRYLLFKPDGQVLYASTPFAPAKMRPKFKQKLFEDWVTDGVARQVVEMEEDGENEGEGQAEGKTESGVKTPAAPNKPVEKMTRRKRAELLRLQRQKLDTTRGDVIHTGLYTVSNGVVSVVINLVRYTVTFDLKLHPRGGSHDILQTVKHQSVYHKEGERIVDYKLSGSVLERLWNYYAFSDPSDPS</sequence>
<organism evidence="4 5">
    <name type="scientific">Hondaea fermentalgiana</name>
    <dbReference type="NCBI Taxonomy" id="2315210"/>
    <lineage>
        <taxon>Eukaryota</taxon>
        <taxon>Sar</taxon>
        <taxon>Stramenopiles</taxon>
        <taxon>Bigyra</taxon>
        <taxon>Labyrinthulomycetes</taxon>
        <taxon>Thraustochytrida</taxon>
        <taxon>Thraustochytriidae</taxon>
        <taxon>Hondaea</taxon>
    </lineage>
</organism>
<keyword evidence="1" id="KW-0833">Ubl conjugation pathway</keyword>
<dbReference type="GO" id="GO:0031146">
    <property type="term" value="P:SCF-dependent proteasomal ubiquitin-dependent protein catabolic process"/>
    <property type="evidence" value="ECO:0007669"/>
    <property type="project" value="TreeGrafter"/>
</dbReference>
<dbReference type="SUPFAM" id="SSF81383">
    <property type="entry name" value="F-box domain"/>
    <property type="match status" value="1"/>
</dbReference>
<dbReference type="AlphaFoldDB" id="A0A2R5GVK1"/>
<keyword evidence="5" id="KW-1185">Reference proteome</keyword>
<comment type="caution">
    <text evidence="4">The sequence shown here is derived from an EMBL/GenBank/DDBJ whole genome shotgun (WGS) entry which is preliminary data.</text>
</comment>
<dbReference type="GO" id="GO:0005737">
    <property type="term" value="C:cytoplasm"/>
    <property type="evidence" value="ECO:0007669"/>
    <property type="project" value="TreeGrafter"/>
</dbReference>
<dbReference type="GO" id="GO:0019005">
    <property type="term" value="C:SCF ubiquitin ligase complex"/>
    <property type="evidence" value="ECO:0007669"/>
    <property type="project" value="TreeGrafter"/>
</dbReference>
<reference evidence="4 5" key="1">
    <citation type="submission" date="2017-12" db="EMBL/GenBank/DDBJ databases">
        <title>Sequencing, de novo assembly and annotation of complete genome of a new Thraustochytrid species, strain FCC1311.</title>
        <authorList>
            <person name="Sedici K."/>
            <person name="Godart F."/>
            <person name="Aiese Cigliano R."/>
            <person name="Sanseverino W."/>
            <person name="Barakat M."/>
            <person name="Ortet P."/>
            <person name="Marechal E."/>
            <person name="Cagnac O."/>
            <person name="Amato A."/>
        </authorList>
    </citation>
    <scope>NUCLEOTIDE SEQUENCE [LARGE SCALE GENOMIC DNA]</scope>
</reference>
<evidence type="ECO:0000259" key="3">
    <source>
        <dbReference type="Pfam" id="PF19270"/>
    </source>
</evidence>
<evidence type="ECO:0000256" key="1">
    <source>
        <dbReference type="ARBA" id="ARBA00022786"/>
    </source>
</evidence>
<feature type="domain" description="F-box protein Hrt3/FBXO9 C-terminal" evidence="3">
    <location>
        <begin position="278"/>
        <end position="346"/>
    </location>
</feature>
<dbReference type="Pfam" id="PF19270">
    <property type="entry name" value="FBO_C"/>
    <property type="match status" value="1"/>
</dbReference>
<dbReference type="EMBL" id="BEYU01000127">
    <property type="protein sequence ID" value="GBG32683.1"/>
    <property type="molecule type" value="Genomic_DNA"/>
</dbReference>
<dbReference type="InterPro" id="IPR045464">
    <property type="entry name" value="Hrt3/FBXO9_C"/>
</dbReference>
<feature type="compositionally biased region" description="Polar residues" evidence="2">
    <location>
        <begin position="173"/>
        <end position="182"/>
    </location>
</feature>
<dbReference type="Gene3D" id="1.20.1280.50">
    <property type="match status" value="1"/>
</dbReference>
<dbReference type="PANTHER" id="PTHR12874:SF9">
    <property type="entry name" value="F-BOX ONLY PROTEIN 48"/>
    <property type="match status" value="1"/>
</dbReference>
<accession>A0A2R5GVK1</accession>
<feature type="region of interest" description="Disordered" evidence="2">
    <location>
        <begin position="375"/>
        <end position="409"/>
    </location>
</feature>
<dbReference type="Proteomes" id="UP000241890">
    <property type="component" value="Unassembled WGS sequence"/>
</dbReference>
<dbReference type="InterPro" id="IPR036047">
    <property type="entry name" value="F-box-like_dom_sf"/>
</dbReference>
<feature type="region of interest" description="Disordered" evidence="2">
    <location>
        <begin position="32"/>
        <end position="81"/>
    </location>
</feature>
<feature type="compositionally biased region" description="Acidic residues" evidence="2">
    <location>
        <begin position="375"/>
        <end position="384"/>
    </location>
</feature>
<dbReference type="InParanoid" id="A0A2R5GVK1"/>
<dbReference type="PANTHER" id="PTHR12874">
    <property type="entry name" value="F-BOX ONLY PROTEIN 48-RELATED"/>
    <property type="match status" value="1"/>
</dbReference>
<proteinExistence type="predicted"/>
<name>A0A2R5GVK1_9STRA</name>
<feature type="region of interest" description="Disordered" evidence="2">
    <location>
        <begin position="156"/>
        <end position="204"/>
    </location>
</feature>
<evidence type="ECO:0000313" key="5">
    <source>
        <dbReference type="Proteomes" id="UP000241890"/>
    </source>
</evidence>
<feature type="compositionally biased region" description="Acidic residues" evidence="2">
    <location>
        <begin position="189"/>
        <end position="201"/>
    </location>
</feature>